<name>A0A7K0EIG9_9BACT</name>
<protein>
    <recommendedName>
        <fullName evidence="3">Ribbon-helix-helix protein, CopG family</fullName>
    </recommendedName>
</protein>
<reference evidence="1 2" key="1">
    <citation type="journal article" date="2018" name="Antonie Van Leeuwenhoek">
        <title>Larkinella terrae sp. nov., isolated from soil on Jeju Island, South Korea.</title>
        <authorList>
            <person name="Ten L.N."/>
            <person name="Jeon J."/>
            <person name="Park S.J."/>
            <person name="Park S."/>
            <person name="Lee S.Y."/>
            <person name="Kim M.K."/>
            <person name="Jung H.Y."/>
        </authorList>
    </citation>
    <scope>NUCLEOTIDE SEQUENCE [LARGE SCALE GENOMIC DNA]</scope>
    <source>
        <strain evidence="1 2">KCTC 52001</strain>
    </source>
</reference>
<evidence type="ECO:0000313" key="2">
    <source>
        <dbReference type="Proteomes" id="UP000441754"/>
    </source>
</evidence>
<dbReference type="RefSeq" id="WP_154175032.1">
    <property type="nucleotide sequence ID" value="NZ_WJXZ01000005.1"/>
</dbReference>
<dbReference type="EMBL" id="WJXZ01000005">
    <property type="protein sequence ID" value="MRS61643.1"/>
    <property type="molecule type" value="Genomic_DNA"/>
</dbReference>
<evidence type="ECO:0000313" key="1">
    <source>
        <dbReference type="EMBL" id="MRS61643.1"/>
    </source>
</evidence>
<gene>
    <name evidence="1" type="ORF">GJJ30_10120</name>
</gene>
<sequence>MAKVHLSYRLKQETIDQTKELAQLLSRSEAVIIEEAVNAYYSRRKELFEEDTKNRLNKLK</sequence>
<proteinExistence type="predicted"/>
<accession>A0A7K0EIG9</accession>
<evidence type="ECO:0008006" key="3">
    <source>
        <dbReference type="Google" id="ProtNLM"/>
    </source>
</evidence>
<organism evidence="1 2">
    <name type="scientific">Larkinella terrae</name>
    <dbReference type="NCBI Taxonomy" id="2025311"/>
    <lineage>
        <taxon>Bacteria</taxon>
        <taxon>Pseudomonadati</taxon>
        <taxon>Bacteroidota</taxon>
        <taxon>Cytophagia</taxon>
        <taxon>Cytophagales</taxon>
        <taxon>Spirosomataceae</taxon>
        <taxon>Larkinella</taxon>
    </lineage>
</organism>
<dbReference type="Proteomes" id="UP000441754">
    <property type="component" value="Unassembled WGS sequence"/>
</dbReference>
<dbReference type="AlphaFoldDB" id="A0A7K0EIG9"/>
<comment type="caution">
    <text evidence="1">The sequence shown here is derived from an EMBL/GenBank/DDBJ whole genome shotgun (WGS) entry which is preliminary data.</text>
</comment>
<keyword evidence="2" id="KW-1185">Reference proteome</keyword>